<organism evidence="1 2">
    <name type="scientific">Komagataeibacter medellinensis</name>
    <dbReference type="NCBI Taxonomy" id="1177712"/>
    <lineage>
        <taxon>Bacteria</taxon>
        <taxon>Pseudomonadati</taxon>
        <taxon>Pseudomonadota</taxon>
        <taxon>Alphaproteobacteria</taxon>
        <taxon>Acetobacterales</taxon>
        <taxon>Acetobacteraceae</taxon>
        <taxon>Komagataeibacter</taxon>
    </lineage>
</organism>
<reference evidence="1 2" key="1">
    <citation type="submission" date="2018-09" db="EMBL/GenBank/DDBJ databases">
        <title>Genome sequence and characterization of the bcs clusters for the production of nanocellulose from the low pH resistant strain Komagataeibacter medellinensis ID13488.</title>
        <authorList>
            <person name="Hernandez-Arriaga A.M."/>
            <person name="Del Cerro C."/>
            <person name="Urbina L."/>
            <person name="Eceiza A."/>
            <person name="Retegi A."/>
            <person name="Prieto M.A."/>
        </authorList>
    </citation>
    <scope>NUCLEOTIDE SEQUENCE [LARGE SCALE GENOMIC DNA]</scope>
    <source>
        <strain evidence="1 2">ID13488</strain>
    </source>
</reference>
<keyword evidence="2" id="KW-1185">Reference proteome</keyword>
<evidence type="ECO:0000313" key="1">
    <source>
        <dbReference type="EMBL" id="KAB8123964.1"/>
    </source>
</evidence>
<dbReference type="Gene3D" id="3.40.50.1000">
    <property type="entry name" value="HAD superfamily/HAD-like"/>
    <property type="match status" value="1"/>
</dbReference>
<dbReference type="EMBL" id="QYAZ01000001">
    <property type="protein sequence ID" value="KAB8123964.1"/>
    <property type="molecule type" value="Genomic_DNA"/>
</dbReference>
<protein>
    <submittedName>
        <fullName evidence="1">Uncharacterized protein</fullName>
    </submittedName>
</protein>
<comment type="caution">
    <text evidence="1">The sequence shown here is derived from an EMBL/GenBank/DDBJ whole genome shotgun (WGS) entry which is preliminary data.</text>
</comment>
<proteinExistence type="predicted"/>
<dbReference type="Proteomes" id="UP000427842">
    <property type="component" value="Unassembled WGS sequence"/>
</dbReference>
<dbReference type="InterPro" id="IPR036412">
    <property type="entry name" value="HAD-like_sf"/>
</dbReference>
<sequence>MGTLSEEGITQYIKENHDIIKILCERGIMNSICSKNNFEQVKDILVEKGLWDYFIFPSIDWMPKGPRIKKIIENVQLRPASIMFIDDNPGNRGESQQCNPGLQVEDEKFVGNILSDPRFKGKDDKSLSRLKQYKILEKKSSDKQDAGGDNTEFLRQSGIVVEIDHNVENNIERAIELINRTNQLNFTKNRLPDDHDAAVAEFKKLITDLPYARTVGLVRVRDNYGDYGICGFYLCEQIHEWFVLKHFCFSCRILGMGVENWLYNQIGRPHLQIEGEVLSDPTDDTRVDWINTSSSSNEEIKKSSAFSKVKNIYLRGGCDLDAVGHYLRYVSDNIISDTNIVRNENLIRRDSLTNIYLGMRGLSDIEKKAVEELAFDPSYFHANFLRDAGKDDVILLSLAADATVSTYVSKNNTNLSPEFTLLMQIRGIFFDLVNDNPDQIRESMRHVNWDDALQDFWWKRVQFLRNNFSSFSINKNYYYDILRKVLERINDNTMVVIVLPAFKRRGNNGEVVINERANIIRECILDICKNMKNIRAVDIMSTVDSDEDFVDGDHIKRQSYYRLYQMVEAAIFDILQQNDGVVPPALEQPSTKQGTSIFHKIISAWKSK</sequence>
<gene>
    <name evidence="1" type="ORF">D3W54_06850</name>
</gene>
<accession>A0ABQ6VUS8</accession>
<dbReference type="SUPFAM" id="SSF56784">
    <property type="entry name" value="HAD-like"/>
    <property type="match status" value="1"/>
</dbReference>
<dbReference type="InterPro" id="IPR023214">
    <property type="entry name" value="HAD_sf"/>
</dbReference>
<name>A0ABQ6VUS8_9PROT</name>
<evidence type="ECO:0000313" key="2">
    <source>
        <dbReference type="Proteomes" id="UP000427842"/>
    </source>
</evidence>
<dbReference type="SUPFAM" id="SSF52266">
    <property type="entry name" value="SGNH hydrolase"/>
    <property type="match status" value="1"/>
</dbReference>